<accession>A0A0F9QBQ4</accession>
<dbReference type="EMBL" id="LAZR01005112">
    <property type="protein sequence ID" value="KKN02753.1"/>
    <property type="molecule type" value="Genomic_DNA"/>
</dbReference>
<evidence type="ECO:0000313" key="1">
    <source>
        <dbReference type="EMBL" id="KKN02753.1"/>
    </source>
</evidence>
<proteinExistence type="predicted"/>
<reference evidence="1" key="1">
    <citation type="journal article" date="2015" name="Nature">
        <title>Complex archaea that bridge the gap between prokaryotes and eukaryotes.</title>
        <authorList>
            <person name="Spang A."/>
            <person name="Saw J.H."/>
            <person name="Jorgensen S.L."/>
            <person name="Zaremba-Niedzwiedzka K."/>
            <person name="Martijn J."/>
            <person name="Lind A.E."/>
            <person name="van Eijk R."/>
            <person name="Schleper C."/>
            <person name="Guy L."/>
            <person name="Ettema T.J."/>
        </authorList>
    </citation>
    <scope>NUCLEOTIDE SEQUENCE</scope>
</reference>
<name>A0A0F9QBQ4_9ZZZZ</name>
<sequence>MKQEFEMTQEEMDDIIQINKDVGPVMQIGTVTTGMDRQEKINNYWQGLADKYGFNPETVEGSSRGELYFLAEPALTKDQRAEAELKKDLEHGIELSTKLIKYVIDMGAMATKIPVTYKGNIWNVKVECITDSVKEEICPLCESPLEDNGKCSDVGSNNCQYKK</sequence>
<comment type="caution">
    <text evidence="1">The sequence shown here is derived from an EMBL/GenBank/DDBJ whole genome shotgun (WGS) entry which is preliminary data.</text>
</comment>
<organism evidence="1">
    <name type="scientific">marine sediment metagenome</name>
    <dbReference type="NCBI Taxonomy" id="412755"/>
    <lineage>
        <taxon>unclassified sequences</taxon>
        <taxon>metagenomes</taxon>
        <taxon>ecological metagenomes</taxon>
    </lineage>
</organism>
<gene>
    <name evidence="1" type="ORF">LCGC14_1114590</name>
</gene>
<dbReference type="AlphaFoldDB" id="A0A0F9QBQ4"/>
<protein>
    <submittedName>
        <fullName evidence="1">Uncharacterized protein</fullName>
    </submittedName>
</protein>